<dbReference type="InterPro" id="IPR004117">
    <property type="entry name" value="7tm6_olfct_rcpt"/>
</dbReference>
<keyword evidence="11" id="KW-1185">Reference proteome</keyword>
<evidence type="ECO:0000256" key="4">
    <source>
        <dbReference type="ARBA" id="ARBA00022692"/>
    </source>
</evidence>
<feature type="transmembrane region" description="Helical" evidence="10">
    <location>
        <begin position="30"/>
        <end position="48"/>
    </location>
</feature>
<evidence type="ECO:0000313" key="11">
    <source>
        <dbReference type="Proteomes" id="UP001652626"/>
    </source>
</evidence>
<evidence type="ECO:0000256" key="7">
    <source>
        <dbReference type="ARBA" id="ARBA00023136"/>
    </source>
</evidence>
<feature type="transmembrane region" description="Helical" evidence="10">
    <location>
        <begin position="68"/>
        <end position="90"/>
    </location>
</feature>
<proteinExistence type="predicted"/>
<evidence type="ECO:0000256" key="5">
    <source>
        <dbReference type="ARBA" id="ARBA00022725"/>
    </source>
</evidence>
<dbReference type="Pfam" id="PF02949">
    <property type="entry name" value="7tm_6"/>
    <property type="match status" value="1"/>
</dbReference>
<evidence type="ECO:0000256" key="1">
    <source>
        <dbReference type="ARBA" id="ARBA00004651"/>
    </source>
</evidence>
<feature type="transmembrane region" description="Helical" evidence="10">
    <location>
        <begin position="172"/>
        <end position="190"/>
    </location>
</feature>
<protein>
    <submittedName>
        <fullName evidence="12">Odorant receptor 13a-like</fullName>
    </submittedName>
</protein>
<keyword evidence="6 10" id="KW-1133">Transmembrane helix</keyword>
<evidence type="ECO:0000256" key="8">
    <source>
        <dbReference type="ARBA" id="ARBA00023170"/>
    </source>
</evidence>
<dbReference type="RefSeq" id="XP_064071366.1">
    <property type="nucleotide sequence ID" value="XM_064215296.1"/>
</dbReference>
<evidence type="ECO:0000256" key="10">
    <source>
        <dbReference type="SAM" id="Phobius"/>
    </source>
</evidence>
<accession>A0ABM4AJ79</accession>
<name>A0ABM4AJ79_VANTA</name>
<keyword evidence="8" id="KW-0675">Receptor</keyword>
<gene>
    <name evidence="12" type="primary">LOC113401197</name>
</gene>
<keyword evidence="4 10" id="KW-0812">Transmembrane</keyword>
<dbReference type="GeneID" id="113401197"/>
<reference evidence="12" key="1">
    <citation type="submission" date="2025-08" db="UniProtKB">
        <authorList>
            <consortium name="RefSeq"/>
        </authorList>
    </citation>
    <scope>IDENTIFICATION</scope>
    <source>
        <tissue evidence="12">Whole body</tissue>
    </source>
</reference>
<evidence type="ECO:0000256" key="3">
    <source>
        <dbReference type="ARBA" id="ARBA00022606"/>
    </source>
</evidence>
<evidence type="ECO:0000256" key="9">
    <source>
        <dbReference type="ARBA" id="ARBA00023224"/>
    </source>
</evidence>
<evidence type="ECO:0000313" key="12">
    <source>
        <dbReference type="RefSeq" id="XP_064071366.1"/>
    </source>
</evidence>
<evidence type="ECO:0000256" key="6">
    <source>
        <dbReference type="ARBA" id="ARBA00022989"/>
    </source>
</evidence>
<dbReference type="Proteomes" id="UP001652626">
    <property type="component" value="Chromosome 7"/>
</dbReference>
<keyword evidence="3" id="KW-0716">Sensory transduction</keyword>
<sequence>MESRNFDLSTEKRKNILETWRTRNDTGLKLLLGIGTCTVIVWQIYPFMDDLEYNLMVSVRLPYDYRTPVLYTITYISTLTVFSLICYFVMTNDLIVQAHLMHLLCQFSILNDCFKNILNDCQSNFKDIDTNNLNLNKEFTRVYKSRLGNLVDQHMLILLNTLKLRDLMSIPMLIQLATSTTLICSISFQVTTSVDANMTKGLMSLFYLGYNMFLLYIICRWCEEIKIQSQSISEAVYCSGWENGIVMAPGVRTSILLILARAHKPTGLSAGGMYDLSLEAYANIVKTSYSALTVLLQFR</sequence>
<dbReference type="PANTHER" id="PTHR21137:SF35">
    <property type="entry name" value="ODORANT RECEPTOR 19A-RELATED"/>
    <property type="match status" value="1"/>
</dbReference>
<comment type="subcellular location">
    <subcellularLocation>
        <location evidence="1">Cell membrane</location>
        <topology evidence="1">Multi-pass membrane protein</topology>
    </subcellularLocation>
</comment>
<keyword evidence="5" id="KW-0552">Olfaction</keyword>
<feature type="transmembrane region" description="Helical" evidence="10">
    <location>
        <begin position="202"/>
        <end position="219"/>
    </location>
</feature>
<keyword evidence="9" id="KW-0807">Transducer</keyword>
<evidence type="ECO:0000256" key="2">
    <source>
        <dbReference type="ARBA" id="ARBA00022475"/>
    </source>
</evidence>
<dbReference type="PANTHER" id="PTHR21137">
    <property type="entry name" value="ODORANT RECEPTOR"/>
    <property type="match status" value="1"/>
</dbReference>
<organism evidence="11 12">
    <name type="scientific">Vanessa tameamea</name>
    <name type="common">Kamehameha butterfly</name>
    <dbReference type="NCBI Taxonomy" id="334116"/>
    <lineage>
        <taxon>Eukaryota</taxon>
        <taxon>Metazoa</taxon>
        <taxon>Ecdysozoa</taxon>
        <taxon>Arthropoda</taxon>
        <taxon>Hexapoda</taxon>
        <taxon>Insecta</taxon>
        <taxon>Pterygota</taxon>
        <taxon>Neoptera</taxon>
        <taxon>Endopterygota</taxon>
        <taxon>Lepidoptera</taxon>
        <taxon>Glossata</taxon>
        <taxon>Ditrysia</taxon>
        <taxon>Papilionoidea</taxon>
        <taxon>Nymphalidae</taxon>
        <taxon>Nymphalinae</taxon>
        <taxon>Vanessa</taxon>
    </lineage>
</organism>
<keyword evidence="7 10" id="KW-0472">Membrane</keyword>
<keyword evidence="2" id="KW-1003">Cell membrane</keyword>